<dbReference type="Proteomes" id="UP000074294">
    <property type="component" value="Unassembled WGS sequence"/>
</dbReference>
<organism evidence="1 2">
    <name type="scientific">Hadarchaeum yellowstonense</name>
    <dbReference type="NCBI Taxonomy" id="1776334"/>
    <lineage>
        <taxon>Archaea</taxon>
        <taxon>Methanobacteriati</taxon>
        <taxon>Candidatus Hadarchaeota</taxon>
        <taxon>Candidatus Hadarchaeia</taxon>
        <taxon>Candidatus Hadarchaeales</taxon>
        <taxon>Candidatus Hadarchaeaceae</taxon>
        <taxon>Candidatus Hadarchaeum</taxon>
    </lineage>
</organism>
<dbReference type="Pfam" id="PF02585">
    <property type="entry name" value="PIG-L"/>
    <property type="match status" value="1"/>
</dbReference>
<dbReference type="InterPro" id="IPR003737">
    <property type="entry name" value="GlcNAc_PI_deacetylase-related"/>
</dbReference>
<dbReference type="Gene3D" id="3.40.50.10320">
    <property type="entry name" value="LmbE-like"/>
    <property type="match status" value="1"/>
</dbReference>
<evidence type="ECO:0000313" key="2">
    <source>
        <dbReference type="Proteomes" id="UP000074294"/>
    </source>
</evidence>
<proteinExistence type="predicted"/>
<gene>
    <name evidence="1" type="ORF">APZ16_03695</name>
</gene>
<sequence>MFKKIKKSTVDKVKKVLVIAPHMDDEVLGCGGSVAKHVENGDEVFVCFVAHRVYDHKFDKKRNEREINCALNAKKILGYKEAKFLGLSDERLDVSIQDIIIPLEKYVHNVDPEIVYIPHSGDINQDHKAVFQASAIVLRPFANKNLKRILCYEIPSTTEQAQSIAGQAFTPNCYVNIEKYLKQKIEALKAYKTEMRPFPHPRSVKAIKALAVKRGTEIGFKAAEAFMMIKEKWE</sequence>
<evidence type="ECO:0008006" key="3">
    <source>
        <dbReference type="Google" id="ProtNLM"/>
    </source>
</evidence>
<dbReference type="EMBL" id="LQMQ01000010">
    <property type="protein sequence ID" value="KUO42146.1"/>
    <property type="molecule type" value="Genomic_DNA"/>
</dbReference>
<protein>
    <recommendedName>
        <fullName evidence="3">GlcNAc-PI de-N-acetylase</fullName>
    </recommendedName>
</protein>
<evidence type="ECO:0000313" key="1">
    <source>
        <dbReference type="EMBL" id="KUO42146.1"/>
    </source>
</evidence>
<dbReference type="AlphaFoldDB" id="A0A147K010"/>
<dbReference type="STRING" id="1776334.APZ16_03695"/>
<name>A0A147K010_HADYE</name>
<dbReference type="SUPFAM" id="SSF102588">
    <property type="entry name" value="LmbE-like"/>
    <property type="match status" value="1"/>
</dbReference>
<dbReference type="InterPro" id="IPR024078">
    <property type="entry name" value="LmbE-like_dom_sf"/>
</dbReference>
<reference evidence="1 2" key="1">
    <citation type="journal article" date="2016" name="Nat. Microbiol.">
        <title>Genomic inference of the metabolism of cosmopolitan subsurface Archaea, Hadesarchaea.</title>
        <authorList>
            <person name="Baker B.J."/>
            <person name="Saw J.H."/>
            <person name="Lind A.E."/>
            <person name="Lazar C.S."/>
            <person name="Hinrichs K.-U."/>
            <person name="Teske A.P."/>
            <person name="Ettema T.J."/>
        </authorList>
    </citation>
    <scope>NUCLEOTIDE SEQUENCE [LARGE SCALE GENOMIC DNA]</scope>
</reference>
<comment type="caution">
    <text evidence="1">The sequence shown here is derived from an EMBL/GenBank/DDBJ whole genome shotgun (WGS) entry which is preliminary data.</text>
</comment>
<accession>A0A147K010</accession>